<evidence type="ECO:0000256" key="8">
    <source>
        <dbReference type="ARBA" id="ARBA00022989"/>
    </source>
</evidence>
<evidence type="ECO:0000256" key="2">
    <source>
        <dbReference type="ARBA" id="ARBA00006837"/>
    </source>
</evidence>
<evidence type="ECO:0000256" key="3">
    <source>
        <dbReference type="ARBA" id="ARBA00022448"/>
    </source>
</evidence>
<dbReference type="OrthoDB" id="5970083at2759"/>
<keyword evidence="9 12" id="KW-0811">Translocation</keyword>
<reference evidence="14" key="1">
    <citation type="submission" date="2021-11" db="EMBL/GenBank/DDBJ databases">
        <authorList>
            <person name="Herlambang A."/>
            <person name="Guo Y."/>
            <person name="Takashima Y."/>
            <person name="Nishizawa T."/>
        </authorList>
    </citation>
    <scope>NUCLEOTIDE SEQUENCE</scope>
    <source>
        <strain evidence="14">E1425</strain>
    </source>
</reference>
<name>A0A9P3H1R3_9FUNG</name>
<evidence type="ECO:0000256" key="11">
    <source>
        <dbReference type="ARBA" id="ARBA00023136"/>
    </source>
</evidence>
<feature type="region of interest" description="Disordered" evidence="13">
    <location>
        <begin position="35"/>
        <end position="71"/>
    </location>
</feature>
<comment type="function">
    <text evidence="12">Component of the PAM complex, a complex required for the translocation of transit peptide-containing proteins from the inner membrane into the mitochondrial matrix in an ATP-dependent manner.</text>
</comment>
<dbReference type="GO" id="GO:0001405">
    <property type="term" value="C:PAM complex, Tim23 associated import motor"/>
    <property type="evidence" value="ECO:0007669"/>
    <property type="project" value="UniProtKB-UniRule"/>
</dbReference>
<evidence type="ECO:0000313" key="15">
    <source>
        <dbReference type="Proteomes" id="UP000827284"/>
    </source>
</evidence>
<evidence type="ECO:0000256" key="4">
    <source>
        <dbReference type="ARBA" id="ARBA00022692"/>
    </source>
</evidence>
<dbReference type="GO" id="GO:0030150">
    <property type="term" value="P:protein import into mitochondrial matrix"/>
    <property type="evidence" value="ECO:0007669"/>
    <property type="project" value="UniProtKB-UniRule"/>
</dbReference>
<keyword evidence="6 12" id="KW-0653">Protein transport</keyword>
<keyword evidence="4 12" id="KW-0812">Transmembrane</keyword>
<evidence type="ECO:0000313" key="14">
    <source>
        <dbReference type="EMBL" id="GJJ68434.1"/>
    </source>
</evidence>
<feature type="transmembrane region" description="Helical" evidence="12">
    <location>
        <begin position="129"/>
        <end position="154"/>
    </location>
</feature>
<dbReference type="Pfam" id="PF08566">
    <property type="entry name" value="Pam17"/>
    <property type="match status" value="1"/>
</dbReference>
<evidence type="ECO:0000256" key="12">
    <source>
        <dbReference type="RuleBase" id="RU367146"/>
    </source>
</evidence>
<keyword evidence="8 12" id="KW-1133">Transmembrane helix</keyword>
<evidence type="ECO:0000256" key="5">
    <source>
        <dbReference type="ARBA" id="ARBA00022792"/>
    </source>
</evidence>
<dbReference type="Proteomes" id="UP000827284">
    <property type="component" value="Unassembled WGS sequence"/>
</dbReference>
<comment type="subcellular location">
    <subcellularLocation>
        <location evidence="1 12">Mitochondrion inner membrane</location>
        <topology evidence="1 12">Multi-pass membrane protein</topology>
    </subcellularLocation>
</comment>
<sequence>MTGPTTTASSTFFSRNNTAVPLFTKSMSSTAVTRSSASPSLWPSSEGGTGAPSSFSRFEPTGTRVQQGHNDGYQTTMDWNTYFALRRTRRRYESMFMVPCGLLGFSGAGAYFLMQPFDPTPIFGFDQLLVYGVGTLAAGLLGVAIGPVMGNTAFRALHHRARPLVDKMDKEFHKHIVKHRVDPTRNSGRNVVPDYYGEKIKSISDYRNWLRKQHNFRRKADGRK</sequence>
<accession>A0A9P3H1R3</accession>
<keyword evidence="3 12" id="KW-0813">Transport</keyword>
<dbReference type="InterPro" id="IPR013875">
    <property type="entry name" value="Pam17"/>
</dbReference>
<comment type="subunit">
    <text evidence="12">Component of the PAM complex.</text>
</comment>
<evidence type="ECO:0000256" key="1">
    <source>
        <dbReference type="ARBA" id="ARBA00004448"/>
    </source>
</evidence>
<comment type="caution">
    <text evidence="14">The sequence shown here is derived from an EMBL/GenBank/DDBJ whole genome shotgun (WGS) entry which is preliminary data.</text>
</comment>
<evidence type="ECO:0000256" key="10">
    <source>
        <dbReference type="ARBA" id="ARBA00023128"/>
    </source>
</evidence>
<feature type="compositionally biased region" description="Low complexity" evidence="13">
    <location>
        <begin position="35"/>
        <end position="45"/>
    </location>
</feature>
<organism evidence="14 15">
    <name type="scientific">Entomortierella parvispora</name>
    <dbReference type="NCBI Taxonomy" id="205924"/>
    <lineage>
        <taxon>Eukaryota</taxon>
        <taxon>Fungi</taxon>
        <taxon>Fungi incertae sedis</taxon>
        <taxon>Mucoromycota</taxon>
        <taxon>Mortierellomycotina</taxon>
        <taxon>Mortierellomycetes</taxon>
        <taxon>Mortierellales</taxon>
        <taxon>Mortierellaceae</taxon>
        <taxon>Entomortierella</taxon>
    </lineage>
</organism>
<keyword evidence="7" id="KW-0809">Transit peptide</keyword>
<proteinExistence type="inferred from homology"/>
<evidence type="ECO:0000256" key="9">
    <source>
        <dbReference type="ARBA" id="ARBA00023010"/>
    </source>
</evidence>
<keyword evidence="10 12" id="KW-0496">Mitochondrion</keyword>
<gene>
    <name evidence="14" type="ORF">EMPS_00780</name>
</gene>
<dbReference type="PANTHER" id="PTHR28021">
    <property type="entry name" value="PRESEQUENCE TRANSLOCATED-ASSOCIATED MOTOR SUBUNIT PAM17, MITOCHONDRIAL"/>
    <property type="match status" value="1"/>
</dbReference>
<keyword evidence="5 12" id="KW-0999">Mitochondrion inner membrane</keyword>
<protein>
    <recommendedName>
        <fullName evidence="12">Presequence translocated-associated motor subunit PAM17</fullName>
    </recommendedName>
</protein>
<keyword evidence="15" id="KW-1185">Reference proteome</keyword>
<keyword evidence="11 12" id="KW-0472">Membrane</keyword>
<evidence type="ECO:0000256" key="6">
    <source>
        <dbReference type="ARBA" id="ARBA00022927"/>
    </source>
</evidence>
<dbReference type="PANTHER" id="PTHR28021:SF1">
    <property type="entry name" value="PRESEQUENCE TRANSLOCATED-ASSOCIATED MOTOR SUBUNIT PAM17, MITOCHONDRIAL"/>
    <property type="match status" value="1"/>
</dbReference>
<feature type="transmembrane region" description="Helical" evidence="12">
    <location>
        <begin position="95"/>
        <end position="114"/>
    </location>
</feature>
<evidence type="ECO:0000256" key="7">
    <source>
        <dbReference type="ARBA" id="ARBA00022946"/>
    </source>
</evidence>
<dbReference type="EMBL" id="BQFW01000001">
    <property type="protein sequence ID" value="GJJ68434.1"/>
    <property type="molecule type" value="Genomic_DNA"/>
</dbReference>
<evidence type="ECO:0000256" key="13">
    <source>
        <dbReference type="SAM" id="MobiDB-lite"/>
    </source>
</evidence>
<reference evidence="14" key="2">
    <citation type="journal article" date="2022" name="Microbiol. Resour. Announc.">
        <title>Whole-Genome Sequence of Entomortierella parvispora E1425, a Mucoromycotan Fungus Associated with Burkholderiaceae-Related Endosymbiotic Bacteria.</title>
        <authorList>
            <person name="Herlambang A."/>
            <person name="Guo Y."/>
            <person name="Takashima Y."/>
            <person name="Narisawa K."/>
            <person name="Ohta H."/>
            <person name="Nishizawa T."/>
        </authorList>
    </citation>
    <scope>NUCLEOTIDE SEQUENCE</scope>
    <source>
        <strain evidence="14">E1425</strain>
    </source>
</reference>
<comment type="similarity">
    <text evidence="2 12">Belongs to the PAM17 family.</text>
</comment>
<dbReference type="AlphaFoldDB" id="A0A9P3H1R3"/>